<reference evidence="1 2" key="1">
    <citation type="journal article" date="2010" name="J. Bacteriol.">
        <title>Complete Genome Sequence of Cronobacter turicensis LMG 23827, a foodborne pathogen causing deaths in neonates.</title>
        <authorList>
            <person name="Stephan R."/>
            <person name="Lehner A."/>
            <person name="Tischler P."/>
            <person name="Rattei T."/>
        </authorList>
    </citation>
    <scope>NUCLEOTIDE SEQUENCE [LARGE SCALE GENOMIC DNA]</scope>
    <source>
        <strain evidence="2">DSM 18703 / CCUG 55852 / LMG 23827 / z3032</strain>
        <plasmid evidence="1 2">pCTU1</plasmid>
    </source>
</reference>
<dbReference type="HOGENOM" id="CLU_3011864_0_0_6"/>
<name>C9Y5M0_CROTZ</name>
<dbReference type="EMBL" id="FN543094">
    <property type="protein sequence ID" value="CBA34665.1"/>
    <property type="molecule type" value="Genomic_DNA"/>
</dbReference>
<sequence length="56" mass="6435">MLSVSFFFSSGHIFHPGLMSRGHDGIYQDTHHSADFFIKEDESLFFIQGQPLCQPF</sequence>
<accession>C9Y5M0</accession>
<dbReference type="KEGG" id="ctu:Ctu_1p01280"/>
<protein>
    <submittedName>
        <fullName evidence="1">Uncharacterized protein</fullName>
    </submittedName>
</protein>
<proteinExistence type="predicted"/>
<evidence type="ECO:0000313" key="2">
    <source>
        <dbReference type="Proteomes" id="UP000002069"/>
    </source>
</evidence>
<dbReference type="AlphaFoldDB" id="C9Y5M0"/>
<keyword evidence="1" id="KW-0614">Plasmid</keyword>
<reference evidence="2" key="2">
    <citation type="journal article" date="2011" name="J. Bacteriol.">
        <title>Complete genome sequence of Cronobacter turicensis LMG 23827, a food-borne pathogen causing deaths in neonates.</title>
        <authorList>
            <person name="Stephan R."/>
            <person name="Lehner A."/>
            <person name="Tischler P."/>
            <person name="Rattei T."/>
        </authorList>
    </citation>
    <scope>NUCLEOTIDE SEQUENCE [LARGE SCALE GENOMIC DNA]</scope>
    <source>
        <strain evidence="2">DSM 18703 / CCUG 55852 / LMG 23827 / z3032</strain>
    </source>
</reference>
<geneLocation type="plasmid" evidence="1 2">
    <name>pCTU1</name>
</geneLocation>
<organism evidence="1 2">
    <name type="scientific">Cronobacter turicensis (strain DSM 18703 / CCUG 55852 / LMG 23827 / z3032)</name>
    <dbReference type="NCBI Taxonomy" id="693216"/>
    <lineage>
        <taxon>Bacteria</taxon>
        <taxon>Pseudomonadati</taxon>
        <taxon>Pseudomonadota</taxon>
        <taxon>Gammaproteobacteria</taxon>
        <taxon>Enterobacterales</taxon>
        <taxon>Enterobacteriaceae</taxon>
        <taxon>Cronobacter</taxon>
    </lineage>
</organism>
<evidence type="ECO:0000313" key="1">
    <source>
        <dbReference type="EMBL" id="CBA34665.1"/>
    </source>
</evidence>
<dbReference type="Proteomes" id="UP000002069">
    <property type="component" value="Plasmid pCTU1"/>
</dbReference>
<gene>
    <name evidence="1" type="ordered locus">Ctu_1p01280</name>
</gene>
<keyword evidence="2" id="KW-1185">Reference proteome</keyword>